<accession>A0AAU8CB76</accession>
<feature type="region of interest" description="Disordered" evidence="1">
    <location>
        <begin position="1"/>
        <end position="22"/>
    </location>
</feature>
<dbReference type="KEGG" id="hanx:ABSL23_09655"/>
<dbReference type="GeneID" id="91109413"/>
<reference evidence="2" key="1">
    <citation type="submission" date="2024-06" db="EMBL/GenBank/DDBJ databases">
        <title>Genome Sequence of an extremely halophilic archaeon isolated from Permian era halite, Salado Formation, Carlsbad, New Mexico: Halobacterium sp. strain NMX12-1.</title>
        <authorList>
            <person name="Sotoa L."/>
            <person name="DasSarma P."/>
            <person name="Anton B.P."/>
            <person name="Vincze T."/>
            <person name="Verma I."/>
            <person name="Eralp B."/>
            <person name="Powers D.W."/>
            <person name="Dozier B.L."/>
            <person name="Roberts R.J."/>
            <person name="DasSarma S."/>
        </authorList>
    </citation>
    <scope>NUCLEOTIDE SEQUENCE</scope>
    <source>
        <strain evidence="2">NMX12-1</strain>
    </source>
</reference>
<dbReference type="RefSeq" id="WP_353633567.1">
    <property type="nucleotide sequence ID" value="NZ_CP159204.1"/>
</dbReference>
<name>A0AAU8CB76_9EURY</name>
<organism evidence="2">
    <name type="scientific">Halobacterium sp. NMX12-1</name>
    <dbReference type="NCBI Taxonomy" id="3166650"/>
    <lineage>
        <taxon>Archaea</taxon>
        <taxon>Methanobacteriati</taxon>
        <taxon>Methanobacteriota</taxon>
        <taxon>Stenosarchaea group</taxon>
        <taxon>Halobacteria</taxon>
        <taxon>Halobacteriales</taxon>
        <taxon>Halobacteriaceae</taxon>
        <taxon>Halobacterium</taxon>
    </lineage>
</organism>
<dbReference type="Pfam" id="PF24336">
    <property type="entry name" value="DUF7504"/>
    <property type="match status" value="1"/>
</dbReference>
<protein>
    <submittedName>
        <fullName evidence="2">Uncharacterized protein</fullName>
    </submittedName>
</protein>
<evidence type="ECO:0000313" key="2">
    <source>
        <dbReference type="EMBL" id="XCF15511.1"/>
    </source>
</evidence>
<evidence type="ECO:0000256" key="1">
    <source>
        <dbReference type="SAM" id="MobiDB-lite"/>
    </source>
</evidence>
<gene>
    <name evidence="2" type="ORF">ABSL23_09655</name>
</gene>
<dbReference type="InterPro" id="IPR055927">
    <property type="entry name" value="DUF7504"/>
</dbReference>
<dbReference type="AlphaFoldDB" id="A0AAU8CB76"/>
<proteinExistence type="predicted"/>
<sequence>MSSDARRSGGAPATGGRREGTTLVLGDANHDAACRRLAGDSPDSAYRIRATTDAAGGRCCADVADLYDTGVYEGLALSEAGVVVSDTIANLDAAAGRLVVCVDGLPRPTDESGRRQLLQFLHAVTHRVADADGRCHVHLAADADDDLAAVVEPLFETVVDASD</sequence>
<dbReference type="EMBL" id="CP159204">
    <property type="protein sequence ID" value="XCF15511.1"/>
    <property type="molecule type" value="Genomic_DNA"/>
</dbReference>